<dbReference type="STRING" id="1797243.A2943_00950"/>
<keyword evidence="4 5" id="KW-0413">Isomerase</keyword>
<dbReference type="PANTHER" id="PTHR43811:SF19">
    <property type="entry name" value="39 KDA FK506-BINDING NUCLEAR PROTEIN"/>
    <property type="match status" value="1"/>
</dbReference>
<dbReference type="Proteomes" id="UP000176185">
    <property type="component" value="Unassembled WGS sequence"/>
</dbReference>
<name>A0A1F4XG87_9BACT</name>
<feature type="transmembrane region" description="Helical" evidence="7">
    <location>
        <begin position="7"/>
        <end position="29"/>
    </location>
</feature>
<evidence type="ECO:0000256" key="4">
    <source>
        <dbReference type="ARBA" id="ARBA00023235"/>
    </source>
</evidence>
<evidence type="ECO:0000259" key="8">
    <source>
        <dbReference type="PROSITE" id="PS50059"/>
    </source>
</evidence>
<dbReference type="Pfam" id="PF00254">
    <property type="entry name" value="FKBP_C"/>
    <property type="match status" value="1"/>
</dbReference>
<dbReference type="Gene3D" id="3.10.50.40">
    <property type="match status" value="1"/>
</dbReference>
<evidence type="ECO:0000256" key="7">
    <source>
        <dbReference type="SAM" id="Phobius"/>
    </source>
</evidence>
<dbReference type="SUPFAM" id="SSF54534">
    <property type="entry name" value="FKBP-like"/>
    <property type="match status" value="1"/>
</dbReference>
<feature type="domain" description="PPIase FKBP-type" evidence="8">
    <location>
        <begin position="58"/>
        <end position="144"/>
    </location>
</feature>
<keyword evidence="3 5" id="KW-0697">Rotamase</keyword>
<keyword evidence="7" id="KW-0472">Membrane</keyword>
<evidence type="ECO:0000256" key="1">
    <source>
        <dbReference type="ARBA" id="ARBA00000971"/>
    </source>
</evidence>
<accession>A0A1F4XG87</accession>
<evidence type="ECO:0000313" key="9">
    <source>
        <dbReference type="EMBL" id="OGC80594.1"/>
    </source>
</evidence>
<dbReference type="EC" id="5.2.1.8" evidence="6"/>
<dbReference type="PROSITE" id="PS50059">
    <property type="entry name" value="FKBP_PPIASE"/>
    <property type="match status" value="1"/>
</dbReference>
<proteinExistence type="inferred from homology"/>
<comment type="caution">
    <text evidence="9">The sequence shown here is derived from an EMBL/GenBank/DDBJ whole genome shotgun (WGS) entry which is preliminary data.</text>
</comment>
<comment type="catalytic activity">
    <reaction evidence="1 5 6">
        <text>[protein]-peptidylproline (omega=180) = [protein]-peptidylproline (omega=0)</text>
        <dbReference type="Rhea" id="RHEA:16237"/>
        <dbReference type="Rhea" id="RHEA-COMP:10747"/>
        <dbReference type="Rhea" id="RHEA-COMP:10748"/>
        <dbReference type="ChEBI" id="CHEBI:83833"/>
        <dbReference type="ChEBI" id="CHEBI:83834"/>
        <dbReference type="EC" id="5.2.1.8"/>
    </reaction>
</comment>
<comment type="similarity">
    <text evidence="2 6">Belongs to the FKBP-type PPIase family.</text>
</comment>
<evidence type="ECO:0000256" key="2">
    <source>
        <dbReference type="ARBA" id="ARBA00006577"/>
    </source>
</evidence>
<dbReference type="GO" id="GO:0003755">
    <property type="term" value="F:peptidyl-prolyl cis-trans isomerase activity"/>
    <property type="evidence" value="ECO:0007669"/>
    <property type="project" value="UniProtKB-UniRule"/>
</dbReference>
<dbReference type="FunFam" id="3.10.50.40:FF:000006">
    <property type="entry name" value="Peptidyl-prolyl cis-trans isomerase"/>
    <property type="match status" value="1"/>
</dbReference>
<evidence type="ECO:0000256" key="5">
    <source>
        <dbReference type="PROSITE-ProRule" id="PRU00277"/>
    </source>
</evidence>
<evidence type="ECO:0000256" key="6">
    <source>
        <dbReference type="RuleBase" id="RU003915"/>
    </source>
</evidence>
<reference evidence="9 10" key="1">
    <citation type="journal article" date="2016" name="Nat. Commun.">
        <title>Thousands of microbial genomes shed light on interconnected biogeochemical processes in an aquifer system.</title>
        <authorList>
            <person name="Anantharaman K."/>
            <person name="Brown C.T."/>
            <person name="Hug L.A."/>
            <person name="Sharon I."/>
            <person name="Castelle C.J."/>
            <person name="Probst A.J."/>
            <person name="Thomas B.C."/>
            <person name="Singh A."/>
            <person name="Wilkins M.J."/>
            <person name="Karaoz U."/>
            <person name="Brodie E.L."/>
            <person name="Williams K.H."/>
            <person name="Hubbard S.S."/>
            <person name="Banfield J.F."/>
        </authorList>
    </citation>
    <scope>NUCLEOTIDE SEQUENCE [LARGE SCALE GENOMIC DNA]</scope>
</reference>
<evidence type="ECO:0000256" key="3">
    <source>
        <dbReference type="ARBA" id="ARBA00023110"/>
    </source>
</evidence>
<gene>
    <name evidence="9" type="ORF">A2943_00950</name>
</gene>
<dbReference type="InterPro" id="IPR046357">
    <property type="entry name" value="PPIase_dom_sf"/>
</dbReference>
<sequence>MTTRQTAVSVGVVAGLAVVGLFFIGMLPFGISSGGDTFGGGLVTQDTMAGSGLEAAPGDTVMVNYTGQLEDGTVFDSTVGREPYKFVLGAGAVIQGWDQGLIGMKVGGKRLLVIPPSLGYGAAGYGPIPSNATLIFEVELVSVQKASPVQ</sequence>
<dbReference type="AlphaFoldDB" id="A0A1F4XG87"/>
<dbReference type="PANTHER" id="PTHR43811">
    <property type="entry name" value="FKBP-TYPE PEPTIDYL-PROLYL CIS-TRANS ISOMERASE FKPA"/>
    <property type="match status" value="1"/>
</dbReference>
<organism evidence="9 10">
    <name type="scientific">Candidatus Adlerbacteria bacterium RIFCSPLOWO2_01_FULL_51_16</name>
    <dbReference type="NCBI Taxonomy" id="1797243"/>
    <lineage>
        <taxon>Bacteria</taxon>
        <taxon>Candidatus Adleribacteriota</taxon>
    </lineage>
</organism>
<protein>
    <recommendedName>
        <fullName evidence="6">Peptidyl-prolyl cis-trans isomerase</fullName>
        <ecNumber evidence="6">5.2.1.8</ecNumber>
    </recommendedName>
</protein>
<dbReference type="InterPro" id="IPR001179">
    <property type="entry name" value="PPIase_FKBP_dom"/>
</dbReference>
<evidence type="ECO:0000313" key="10">
    <source>
        <dbReference type="Proteomes" id="UP000176185"/>
    </source>
</evidence>
<keyword evidence="7" id="KW-0812">Transmembrane</keyword>
<dbReference type="EMBL" id="MEWX01000016">
    <property type="protein sequence ID" value="OGC80594.1"/>
    <property type="molecule type" value="Genomic_DNA"/>
</dbReference>
<keyword evidence="7" id="KW-1133">Transmembrane helix</keyword>